<evidence type="ECO:0000313" key="1">
    <source>
        <dbReference type="EMBL" id="GHE88349.1"/>
    </source>
</evidence>
<comment type="caution">
    <text evidence="1">The sequence shown here is derived from an EMBL/GenBank/DDBJ whole genome shotgun (WGS) entry which is preliminary data.</text>
</comment>
<gene>
    <name evidence="1" type="ORF">GCM10016455_05600</name>
</gene>
<dbReference type="EMBL" id="BNCH01000001">
    <property type="protein sequence ID" value="GHE88349.1"/>
    <property type="molecule type" value="Genomic_DNA"/>
</dbReference>
<evidence type="ECO:0000313" key="2">
    <source>
        <dbReference type="Proteomes" id="UP000609802"/>
    </source>
</evidence>
<keyword evidence="2" id="KW-1185">Reference proteome</keyword>
<proteinExistence type="predicted"/>
<organism evidence="1 2">
    <name type="scientific">Aliiroseovarius zhejiangensis</name>
    <dbReference type="NCBI Taxonomy" id="1632025"/>
    <lineage>
        <taxon>Bacteria</taxon>
        <taxon>Pseudomonadati</taxon>
        <taxon>Pseudomonadota</taxon>
        <taxon>Alphaproteobacteria</taxon>
        <taxon>Rhodobacterales</taxon>
        <taxon>Paracoccaceae</taxon>
        <taxon>Aliiroseovarius</taxon>
    </lineage>
</organism>
<protein>
    <submittedName>
        <fullName evidence="1">Uncharacterized protein</fullName>
    </submittedName>
</protein>
<reference evidence="2" key="1">
    <citation type="journal article" date="2019" name="Int. J. Syst. Evol. Microbiol.">
        <title>The Global Catalogue of Microorganisms (GCM) 10K type strain sequencing project: providing services to taxonomists for standard genome sequencing and annotation.</title>
        <authorList>
            <consortium name="The Broad Institute Genomics Platform"/>
            <consortium name="The Broad Institute Genome Sequencing Center for Infectious Disease"/>
            <person name="Wu L."/>
            <person name="Ma J."/>
        </authorList>
    </citation>
    <scope>NUCLEOTIDE SEQUENCE [LARGE SCALE GENOMIC DNA]</scope>
    <source>
        <strain evidence="2">KCTC 42443</strain>
    </source>
</reference>
<accession>A0ABQ3IPH0</accession>
<name>A0ABQ3IPH0_9RHOB</name>
<sequence>MAHVWTGGKLLNCFPSEIRAGLNLEANFTVSDYPAPDWSMTVFFAGPDVFELTGVGDGANFTVSANGAATGAWEPGTYFVSVRMQNGGDVFEIEHGACQVVADTARANIGHDARTHAAKVLDAIEAVIESRATKDQLSYSIGGRSLQRTPIADLIKLRTAYRAEVNRQKSKNKSRLGRVLKARFN</sequence>
<dbReference type="Proteomes" id="UP000609802">
    <property type="component" value="Unassembled WGS sequence"/>
</dbReference>